<accession>A0A095ZIB0</accession>
<evidence type="ECO:0000256" key="1">
    <source>
        <dbReference type="SAM" id="SignalP"/>
    </source>
</evidence>
<feature type="chain" id="PRO_5001922883" description="3-keto-alpha-glucoside-1,2-lyase/3-keto-2-hydroxy-glucal hydratase domain-containing protein" evidence="1">
    <location>
        <begin position="24"/>
        <end position="391"/>
    </location>
</feature>
<feature type="signal peptide" evidence="1">
    <location>
        <begin position="1"/>
        <end position="23"/>
    </location>
</feature>
<dbReference type="Gene3D" id="2.60.120.560">
    <property type="entry name" value="Exo-inulinase, domain 1"/>
    <property type="match status" value="1"/>
</dbReference>
<dbReference type="Proteomes" id="UP000029556">
    <property type="component" value="Unassembled WGS sequence"/>
</dbReference>
<keyword evidence="1" id="KW-0732">Signal</keyword>
<dbReference type="OrthoDB" id="9806233at2"/>
<proteinExistence type="predicted"/>
<dbReference type="Pfam" id="PF06439">
    <property type="entry name" value="3keto-disac_hyd"/>
    <property type="match status" value="1"/>
</dbReference>
<evidence type="ECO:0000313" key="3">
    <source>
        <dbReference type="EMBL" id="KGF34453.1"/>
    </source>
</evidence>
<dbReference type="RefSeq" id="WP_036873338.1">
    <property type="nucleotide sequence ID" value="NZ_JRNN01000069.1"/>
</dbReference>
<dbReference type="GO" id="GO:0016787">
    <property type="term" value="F:hydrolase activity"/>
    <property type="evidence" value="ECO:0007669"/>
    <property type="project" value="InterPro"/>
</dbReference>
<evidence type="ECO:0000313" key="4">
    <source>
        <dbReference type="Proteomes" id="UP000029556"/>
    </source>
</evidence>
<reference evidence="3 4" key="1">
    <citation type="submission" date="2014-07" db="EMBL/GenBank/DDBJ databases">
        <authorList>
            <person name="McCorrison J."/>
            <person name="Sanka R."/>
            <person name="Torralba M."/>
            <person name="Gillis M."/>
            <person name="Haft D.H."/>
            <person name="Methe B."/>
            <person name="Sutton G."/>
            <person name="Nelson K.E."/>
        </authorList>
    </citation>
    <scope>NUCLEOTIDE SEQUENCE [LARGE SCALE GENOMIC DNA]</scope>
    <source>
        <strain evidence="3 4">DNF00853</strain>
    </source>
</reference>
<comment type="caution">
    <text evidence="3">The sequence shown here is derived from an EMBL/GenBank/DDBJ whole genome shotgun (WGS) entry which is preliminary data.</text>
</comment>
<dbReference type="AlphaFoldDB" id="A0A095ZIB0"/>
<feature type="domain" description="3-keto-alpha-glucoside-1,2-lyase/3-keto-2-hydroxy-glucal hydratase" evidence="2">
    <location>
        <begin position="188"/>
        <end position="385"/>
    </location>
</feature>
<sequence>MRKRNFYFVWAAFFAFSFAPIQAGATSQPGTNNLQVNHPTRDRSLDGVYRLLDEMRAGMDAKAQDRAAAQAVKLVVASSKNGEVKTLYLRELMQFTKSKNQQKNILKELGKTCSYKALLYATSFLNHPELKKTAAQTVSQLVLSRPDFLDEGTKPALEKACALLSGSKAKALRQLIDKQMREHQVKSGFVSLFNGKDLTGWKGLVANPIKRLQMSSQELAAAQVKADAQAKKSWVVEDGVLVFTGKGDNLCTVRQYGDFEMLVDWKLHHGKEPDAGIYLRGTPQVQIWDTARVHVGAQVGSGGLYNNKVYESKPLKVADERVGEWNTFRIKMIGDRVTVWLNGELVVNNVVMENYWDRKQPIPSIEQIELQAHGSKVSYRDIYIREIPRKP</sequence>
<organism evidence="3 4">
    <name type="scientific">Hoylesella buccalis DNF00853</name>
    <dbReference type="NCBI Taxonomy" id="1401074"/>
    <lineage>
        <taxon>Bacteria</taxon>
        <taxon>Pseudomonadati</taxon>
        <taxon>Bacteroidota</taxon>
        <taxon>Bacteroidia</taxon>
        <taxon>Bacteroidales</taxon>
        <taxon>Prevotellaceae</taxon>
        <taxon>Hoylesella</taxon>
    </lineage>
</organism>
<dbReference type="InterPro" id="IPR010496">
    <property type="entry name" value="AL/BT2_dom"/>
</dbReference>
<dbReference type="EMBL" id="JRNN01000069">
    <property type="protein sequence ID" value="KGF34453.1"/>
    <property type="molecule type" value="Genomic_DNA"/>
</dbReference>
<name>A0A095ZIB0_9BACT</name>
<gene>
    <name evidence="3" type="ORF">HMPREF2137_07970</name>
</gene>
<protein>
    <recommendedName>
        <fullName evidence="2">3-keto-alpha-glucoside-1,2-lyase/3-keto-2-hydroxy-glucal hydratase domain-containing protein</fullName>
    </recommendedName>
</protein>
<evidence type="ECO:0000259" key="2">
    <source>
        <dbReference type="Pfam" id="PF06439"/>
    </source>
</evidence>